<dbReference type="RefSeq" id="WP_243308498.1">
    <property type="nucleotide sequence ID" value="NZ_JALGBI010000002.1"/>
</dbReference>
<accession>A0A9X1VXT9</accession>
<proteinExistence type="predicted"/>
<reference evidence="1" key="1">
    <citation type="submission" date="2022-03" db="EMBL/GenBank/DDBJ databases">
        <authorList>
            <person name="Woo C.Y."/>
        </authorList>
    </citation>
    <scope>NUCLEOTIDE SEQUENCE</scope>
    <source>
        <strain evidence="1">CYS-02</strain>
    </source>
</reference>
<dbReference type="AlphaFoldDB" id="A0A9X1VXT9"/>
<comment type="caution">
    <text evidence="1">The sequence shown here is derived from an EMBL/GenBank/DDBJ whole genome shotgun (WGS) entry which is preliminary data.</text>
</comment>
<sequence length="226" mass="25786">MPSRRDQLLQSLRPGDVLLVEGSSRIAAAIKYLTQSTWSHATLYVGPQLGGLDEQGEPYLFIEADMVQGVCKRPLSHYQSFHTRICRPFHLGDADRELLLSSVVGKLGERYDLKNVVDLARYLLPRPPVPGRWRRQMLALGSGDPTRAICSSLIAEAFQGVGYPVLPTITFDRHQDPRLHRAVTEEIFHIRDRSLFAPRDFDVSPYFEIIKPTLAARLDYRHIHWE</sequence>
<dbReference type="Gene3D" id="3.90.1720.10">
    <property type="entry name" value="endopeptidase domain like (from Nostoc punctiforme)"/>
    <property type="match status" value="1"/>
</dbReference>
<evidence type="ECO:0000313" key="2">
    <source>
        <dbReference type="Proteomes" id="UP001139447"/>
    </source>
</evidence>
<keyword evidence="2" id="KW-1185">Reference proteome</keyword>
<organism evidence="1 2">
    <name type="scientific">Variovorax terrae</name>
    <dbReference type="NCBI Taxonomy" id="2923278"/>
    <lineage>
        <taxon>Bacteria</taxon>
        <taxon>Pseudomonadati</taxon>
        <taxon>Pseudomonadota</taxon>
        <taxon>Betaproteobacteria</taxon>
        <taxon>Burkholderiales</taxon>
        <taxon>Comamonadaceae</taxon>
        <taxon>Variovorax</taxon>
    </lineage>
</organism>
<dbReference type="EMBL" id="JALGBI010000002">
    <property type="protein sequence ID" value="MCJ0765295.1"/>
    <property type="molecule type" value="Genomic_DNA"/>
</dbReference>
<dbReference type="InterPro" id="IPR038765">
    <property type="entry name" value="Papain-like_cys_pep_sf"/>
</dbReference>
<evidence type="ECO:0000313" key="1">
    <source>
        <dbReference type="EMBL" id="MCJ0765295.1"/>
    </source>
</evidence>
<gene>
    <name evidence="1" type="ORF">MMF98_18945</name>
</gene>
<dbReference type="Proteomes" id="UP001139447">
    <property type="component" value="Unassembled WGS sequence"/>
</dbReference>
<dbReference type="SUPFAM" id="SSF54001">
    <property type="entry name" value="Cysteine proteinases"/>
    <property type="match status" value="1"/>
</dbReference>
<name>A0A9X1VXT9_9BURK</name>
<protein>
    <submittedName>
        <fullName evidence="1">Lipo-like protein</fullName>
    </submittedName>
</protein>